<accession>A0A2W1N671</accession>
<evidence type="ECO:0008006" key="4">
    <source>
        <dbReference type="Google" id="ProtNLM"/>
    </source>
</evidence>
<reference evidence="2 3" key="1">
    <citation type="submission" date="2018-06" db="EMBL/GenBank/DDBJ databases">
        <title>The draft genome sequence of Crocinitomix sp. SM1701.</title>
        <authorList>
            <person name="Zhang X."/>
        </authorList>
    </citation>
    <scope>NUCLEOTIDE SEQUENCE [LARGE SCALE GENOMIC DNA]</scope>
    <source>
        <strain evidence="2 3">SM1701</strain>
    </source>
</reference>
<dbReference type="RefSeq" id="WP_111061542.1">
    <property type="nucleotide sequence ID" value="NZ_JBHUCU010000007.1"/>
</dbReference>
<gene>
    <name evidence="2" type="ORF">DNU06_02080</name>
</gene>
<dbReference type="EMBL" id="QKSB01000001">
    <property type="protein sequence ID" value="PZE18641.1"/>
    <property type="molecule type" value="Genomic_DNA"/>
</dbReference>
<dbReference type="OrthoDB" id="1489153at2"/>
<feature type="chain" id="PRO_5015958769" description="Secretion system C-terminal sorting domain-containing protein" evidence="1">
    <location>
        <begin position="19"/>
        <end position="635"/>
    </location>
</feature>
<name>A0A2W1N671_9FLAO</name>
<proteinExistence type="predicted"/>
<keyword evidence="1" id="KW-0732">Signal</keyword>
<feature type="signal peptide" evidence="1">
    <location>
        <begin position="1"/>
        <end position="18"/>
    </location>
</feature>
<evidence type="ECO:0000313" key="3">
    <source>
        <dbReference type="Proteomes" id="UP000249248"/>
    </source>
</evidence>
<organism evidence="2 3">
    <name type="scientific">Putridiphycobacter roseus</name>
    <dbReference type="NCBI Taxonomy" id="2219161"/>
    <lineage>
        <taxon>Bacteria</taxon>
        <taxon>Pseudomonadati</taxon>
        <taxon>Bacteroidota</taxon>
        <taxon>Flavobacteriia</taxon>
        <taxon>Flavobacteriales</taxon>
        <taxon>Crocinitomicaceae</taxon>
        <taxon>Putridiphycobacter</taxon>
    </lineage>
</organism>
<sequence length="635" mass="69761">MKTFQFIIYLLLTNAVFAQPYMVQDVHPSSVSAGVLNANGIEYNNWYYYAADDSVYGQELWKSNGDTCMMVADLFQGNNTTTGWPNNSSPMEFLVFDGRLFFSAINSIEGYELWEYDGVNSPQLANWLPFVALNATFDPVSYSMRVFNGDLFIFRTGYNFAEIYKYDGLTASQISTPLTGGSIVNEFQGELIFVGTCSTCSNNATLWKFDGSSFIQVSNAVFWANLPTNSGINIPAYRKKTTIFQNKLYFPGYDSVHGYELWEYDGNVANMAVEILPGSNGGFGESTSSNSGSFATSFTVYQNKLCFTATDGVHAIELWKFDGVNANMIQDVNIYNPSVQAFTIYPMYLEVFDDKLYFMHSNNSDGTVLDSIGLFMYDGNSIQEVADIFPNHTIGINPQGLKTAGPYLYFNATDSIHGRELWRLESCNIQNSSTQSALVCQQYVSISGDTLYSSGIYKDTLTNICGGDSVVKTYLTVNTVDASVTQNGFSLQANSNGVTYQWIDCDDAGAIIPGETSHLFEPATNGNYALIVTNVENGCTDTSACHTIAGLTVNTSEEVVFSIYPNPSQGQFNIQYAGSLDEIKVSAYTLLGQEIPLVQSVSGGVLHFTMSPASGFVLIKIATTTGVYAEKLRVE</sequence>
<dbReference type="Proteomes" id="UP000249248">
    <property type="component" value="Unassembled WGS sequence"/>
</dbReference>
<keyword evidence="3" id="KW-1185">Reference proteome</keyword>
<comment type="caution">
    <text evidence="2">The sequence shown here is derived from an EMBL/GenBank/DDBJ whole genome shotgun (WGS) entry which is preliminary data.</text>
</comment>
<evidence type="ECO:0000313" key="2">
    <source>
        <dbReference type="EMBL" id="PZE18641.1"/>
    </source>
</evidence>
<evidence type="ECO:0000256" key="1">
    <source>
        <dbReference type="SAM" id="SignalP"/>
    </source>
</evidence>
<dbReference type="AlphaFoldDB" id="A0A2W1N671"/>
<protein>
    <recommendedName>
        <fullName evidence="4">Secretion system C-terminal sorting domain-containing protein</fullName>
    </recommendedName>
</protein>